<gene>
    <name evidence="4" type="ORF">TNCV_1569461</name>
</gene>
<comment type="caution">
    <text evidence="4">The sequence shown here is derived from an EMBL/GenBank/DDBJ whole genome shotgun (WGS) entry which is preliminary data.</text>
</comment>
<feature type="compositionally biased region" description="Polar residues" evidence="1">
    <location>
        <begin position="1"/>
        <end position="12"/>
    </location>
</feature>
<feature type="region of interest" description="Disordered" evidence="1">
    <location>
        <begin position="1"/>
        <end position="21"/>
    </location>
</feature>
<dbReference type="Proteomes" id="UP000887159">
    <property type="component" value="Unassembled WGS sequence"/>
</dbReference>
<feature type="domain" description="Tc1-like transposase DDE" evidence="3">
    <location>
        <begin position="140"/>
        <end position="285"/>
    </location>
</feature>
<reference evidence="4" key="1">
    <citation type="submission" date="2020-08" db="EMBL/GenBank/DDBJ databases">
        <title>Multicomponent nature underlies the extraordinary mechanical properties of spider dragline silk.</title>
        <authorList>
            <person name="Kono N."/>
            <person name="Nakamura H."/>
            <person name="Mori M."/>
            <person name="Yoshida Y."/>
            <person name="Ohtoshi R."/>
            <person name="Malay A.D."/>
            <person name="Moran D.A.P."/>
            <person name="Tomita M."/>
            <person name="Numata K."/>
            <person name="Arakawa K."/>
        </authorList>
    </citation>
    <scope>NUCLEOTIDE SEQUENCE</scope>
</reference>
<dbReference type="InterPro" id="IPR036397">
    <property type="entry name" value="RNaseH_sf"/>
</dbReference>
<dbReference type="GO" id="GO:0006313">
    <property type="term" value="P:DNA transposition"/>
    <property type="evidence" value="ECO:0007669"/>
    <property type="project" value="InterPro"/>
</dbReference>
<sequence length="392" mass="44836">MTKTIASRSSTNGHDHHEATRETLLKRKCGATPVSSVVIGCTAVTARGGRVRSTTPAEDRYIVLSAKRSRRTTAQQVANQFLAASGKQISRKTVARRLRGGGLYARTPVACVPLTRQHRTARLQWCREHHNWTEQDWECVLFSDESRFRLSSDCRRQLIWRESGIAYHPQNIQEKDRYPTCSTMVWDGIMINGRMRLHVVANGTMTGQRYIDEVLLPHVRLFRGAVGNKFVFMDDNATCHRTLAVQDCLDSEGIQSLVWTARSPDLNPIENVWVTFGRQVAGRNYPPTNKNTLIRALTEEWDKLPQQLLDNVVQKKLTVWCALWAGGIIGPYFFKNDEGHNVTVNSDRYRAMITNFFIPELNNHDVQELWFQQDGATCHIARTTIDLWKDVW</sequence>
<dbReference type="AlphaFoldDB" id="A0A8X6SKK9"/>
<accession>A0A8X6SKK9</accession>
<proteinExistence type="predicted"/>
<feature type="domain" description="Transposase Tc1-like" evidence="2">
    <location>
        <begin position="59"/>
        <end position="131"/>
    </location>
</feature>
<dbReference type="PANTHER" id="PTHR47326">
    <property type="entry name" value="TRANSPOSABLE ELEMENT TC3 TRANSPOSASE-LIKE PROTEIN"/>
    <property type="match status" value="1"/>
</dbReference>
<name>A0A8X6SKK9_TRICX</name>
<dbReference type="InterPro" id="IPR038717">
    <property type="entry name" value="Tc1-like_DDE_dom"/>
</dbReference>
<dbReference type="EMBL" id="BMAU01021334">
    <property type="protein sequence ID" value="GFY15131.1"/>
    <property type="molecule type" value="Genomic_DNA"/>
</dbReference>
<dbReference type="GO" id="GO:0003677">
    <property type="term" value="F:DNA binding"/>
    <property type="evidence" value="ECO:0007669"/>
    <property type="project" value="InterPro"/>
</dbReference>
<evidence type="ECO:0000259" key="2">
    <source>
        <dbReference type="Pfam" id="PF01498"/>
    </source>
</evidence>
<organism evidence="4 5">
    <name type="scientific">Trichonephila clavipes</name>
    <name type="common">Golden silk orbweaver</name>
    <name type="synonym">Nephila clavipes</name>
    <dbReference type="NCBI Taxonomy" id="2585209"/>
    <lineage>
        <taxon>Eukaryota</taxon>
        <taxon>Metazoa</taxon>
        <taxon>Ecdysozoa</taxon>
        <taxon>Arthropoda</taxon>
        <taxon>Chelicerata</taxon>
        <taxon>Arachnida</taxon>
        <taxon>Araneae</taxon>
        <taxon>Araneomorphae</taxon>
        <taxon>Entelegynae</taxon>
        <taxon>Araneoidea</taxon>
        <taxon>Nephilidae</taxon>
        <taxon>Trichonephila</taxon>
    </lineage>
</organism>
<evidence type="ECO:0000259" key="3">
    <source>
        <dbReference type="Pfam" id="PF13358"/>
    </source>
</evidence>
<keyword evidence="5" id="KW-1185">Reference proteome</keyword>
<dbReference type="Pfam" id="PF13358">
    <property type="entry name" value="DDE_3"/>
    <property type="match status" value="1"/>
</dbReference>
<dbReference type="InterPro" id="IPR002492">
    <property type="entry name" value="Transposase_Tc1-like"/>
</dbReference>
<dbReference type="Pfam" id="PF01498">
    <property type="entry name" value="HTH_Tnp_Tc3_2"/>
    <property type="match status" value="1"/>
</dbReference>
<dbReference type="PANTHER" id="PTHR47326:SF1">
    <property type="entry name" value="HTH PSQ-TYPE DOMAIN-CONTAINING PROTEIN"/>
    <property type="match status" value="1"/>
</dbReference>
<evidence type="ECO:0000313" key="5">
    <source>
        <dbReference type="Proteomes" id="UP000887159"/>
    </source>
</evidence>
<dbReference type="Gene3D" id="3.30.420.10">
    <property type="entry name" value="Ribonuclease H-like superfamily/Ribonuclease H"/>
    <property type="match status" value="2"/>
</dbReference>
<evidence type="ECO:0000256" key="1">
    <source>
        <dbReference type="SAM" id="MobiDB-lite"/>
    </source>
</evidence>
<dbReference type="GO" id="GO:0015074">
    <property type="term" value="P:DNA integration"/>
    <property type="evidence" value="ECO:0007669"/>
    <property type="project" value="InterPro"/>
</dbReference>
<protein>
    <submittedName>
        <fullName evidence="4">Transposable element Tcb2 transposase</fullName>
    </submittedName>
</protein>
<evidence type="ECO:0000313" key="4">
    <source>
        <dbReference type="EMBL" id="GFY15131.1"/>
    </source>
</evidence>